<comment type="similarity">
    <text evidence="1">Belongs to the bacterial solute-binding protein 3 family.</text>
</comment>
<dbReference type="SUPFAM" id="SSF53850">
    <property type="entry name" value="Periplasmic binding protein-like II"/>
    <property type="match status" value="1"/>
</dbReference>
<dbReference type="CDD" id="cd13403">
    <property type="entry name" value="MLTF-like"/>
    <property type="match status" value="1"/>
</dbReference>
<dbReference type="Gene3D" id="1.10.530.10">
    <property type="match status" value="1"/>
</dbReference>
<comment type="catalytic activity">
    <reaction evidence="7">
        <text>Exolytic cleavage of the (1-&gt;4)-beta-glycosidic linkage between N-acetylmuramic acid (MurNAc) and N-acetylglucosamine (GlcNAc) residues in peptidoglycan, from either the reducing or the non-reducing ends of the peptidoglycan chains, with concomitant formation of a 1,6-anhydrobond in the MurNAc residue.</text>
        <dbReference type="EC" id="4.2.2.n1"/>
    </reaction>
</comment>
<comment type="similarity">
    <text evidence="7">In the C-terminal section; belongs to the transglycosylase Slt family.</text>
</comment>
<comment type="caution">
    <text evidence="7">Lacks conserved residue(s) required for the propagation of feature annotation.</text>
</comment>
<dbReference type="Proteomes" id="UP001156870">
    <property type="component" value="Unassembled WGS sequence"/>
</dbReference>
<keyword evidence="6 7" id="KW-0961">Cell wall biogenesis/degradation</keyword>
<comment type="domain">
    <text evidence="7">The N-terminal domain does not have lytic activity and probably modulates enzymatic activity. The C-terminal domain is the catalytic active domain.</text>
</comment>
<dbReference type="EMBL" id="BSPD01000080">
    <property type="protein sequence ID" value="GLS27560.1"/>
    <property type="molecule type" value="Genomic_DNA"/>
</dbReference>
<evidence type="ECO:0000256" key="1">
    <source>
        <dbReference type="ARBA" id="ARBA00010333"/>
    </source>
</evidence>
<dbReference type="Pfam" id="PF00497">
    <property type="entry name" value="SBP_bac_3"/>
    <property type="match status" value="1"/>
</dbReference>
<organism evidence="9 10">
    <name type="scientific">Marinibactrum halimedae</name>
    <dbReference type="NCBI Taxonomy" id="1444977"/>
    <lineage>
        <taxon>Bacteria</taxon>
        <taxon>Pseudomonadati</taxon>
        <taxon>Pseudomonadota</taxon>
        <taxon>Gammaproteobacteria</taxon>
        <taxon>Cellvibrionales</taxon>
        <taxon>Cellvibrionaceae</taxon>
        <taxon>Marinibactrum</taxon>
    </lineage>
</organism>
<dbReference type="GO" id="GO:0009279">
    <property type="term" value="C:cell outer membrane"/>
    <property type="evidence" value="ECO:0007669"/>
    <property type="project" value="UniProtKB-SubCell"/>
</dbReference>
<dbReference type="InterPro" id="IPR008258">
    <property type="entry name" value="Transglycosylase_SLT_dom_1"/>
</dbReference>
<keyword evidence="10" id="KW-1185">Reference proteome</keyword>
<dbReference type="CDD" id="cd01009">
    <property type="entry name" value="PBP2_YfhD_N"/>
    <property type="match status" value="1"/>
</dbReference>
<dbReference type="EC" id="4.2.2.n1" evidence="7"/>
<dbReference type="Pfam" id="PF01464">
    <property type="entry name" value="SLT"/>
    <property type="match status" value="1"/>
</dbReference>
<dbReference type="RefSeq" id="WP_232593967.1">
    <property type="nucleotide sequence ID" value="NZ_BSPD01000080.1"/>
</dbReference>
<dbReference type="HAMAP" id="MF_02016">
    <property type="entry name" value="MltF"/>
    <property type="match status" value="1"/>
</dbReference>
<keyword evidence="4 7" id="KW-0998">Cell outer membrane</keyword>
<feature type="region of interest" description="LT domain" evidence="7">
    <location>
        <begin position="267"/>
        <end position="489"/>
    </location>
</feature>
<evidence type="ECO:0000256" key="2">
    <source>
        <dbReference type="ARBA" id="ARBA00022729"/>
    </source>
</evidence>
<evidence type="ECO:0000256" key="3">
    <source>
        <dbReference type="ARBA" id="ARBA00023136"/>
    </source>
</evidence>
<name>A0AA37WNI3_9GAMM</name>
<evidence type="ECO:0000256" key="4">
    <source>
        <dbReference type="ARBA" id="ARBA00023237"/>
    </source>
</evidence>
<keyword evidence="2 7" id="KW-0732">Signal</keyword>
<protein>
    <recommendedName>
        <fullName evidence="7">Membrane-bound lytic murein transglycosylase F</fullName>
        <ecNumber evidence="7">4.2.2.n1</ecNumber>
    </recommendedName>
    <alternativeName>
        <fullName evidence="7">Murein lyase F</fullName>
    </alternativeName>
</protein>
<keyword evidence="5 7" id="KW-0456">Lyase</keyword>
<dbReference type="GO" id="GO:0016998">
    <property type="term" value="P:cell wall macromolecule catabolic process"/>
    <property type="evidence" value="ECO:0007669"/>
    <property type="project" value="UniProtKB-UniRule"/>
</dbReference>
<sequence>MAIEHIIKWIKTLTNTSLVILACGYLSGSHLPTLLENVYEQGDLVVLSRNGPTTYYEGPYGTTGLEYDLASAFAQELGVELIIKEEENLDELIQKAGTSSHFSAAGLTVTPERTKAVRFTDSYLQIKEFLLYNRDQEKPESIDDLIGKNILVMANSAHSDYLHALQAEHPKLEWREHSEVEMLDLMEMVHNGEIDYTIIDSNAYEMNVSLFPKANIAMEVGKQEQLAWAFPKQVDSSLYDKAQAFLTDYIDTGKMEALAESYRNPDKLDQGGALSFVQRMDTRLPKWRDFLMEAGTENHLDWQLLAAISYQESHWNHRAKSRTGVRGLMMLTLTTAKEVGVTNRIDPAQSIAGGAKYFKGIFDRIPEQIQGDDRTHMALAAYNVGFGHLEDARVLTEKMGADPNAWSDVKKHLPLLAKRKYYRDTKYGYARGWEPVEYVENVQKYYSVLAWHEVLKDRRIVVKEDEVETRVLPVTFLNDDATPTQLPVL</sequence>
<dbReference type="SMART" id="SM00062">
    <property type="entry name" value="PBPb"/>
    <property type="match status" value="1"/>
</dbReference>
<evidence type="ECO:0000256" key="6">
    <source>
        <dbReference type="ARBA" id="ARBA00023316"/>
    </source>
</evidence>
<dbReference type="SUPFAM" id="SSF53955">
    <property type="entry name" value="Lysozyme-like"/>
    <property type="match status" value="1"/>
</dbReference>
<dbReference type="Gene3D" id="3.40.190.10">
    <property type="entry name" value="Periplasmic binding protein-like II"/>
    <property type="match status" value="2"/>
</dbReference>
<dbReference type="InterPro" id="IPR023703">
    <property type="entry name" value="MltF"/>
</dbReference>
<feature type="domain" description="Solute-binding protein family 3/N-terminal" evidence="8">
    <location>
        <begin position="43"/>
        <end position="266"/>
    </location>
</feature>
<comment type="subcellular location">
    <subcellularLocation>
        <location evidence="7">Cell outer membrane</location>
        <topology evidence="7">Peripheral membrane protein</topology>
    </subcellularLocation>
    <text evidence="7">Attached to the inner leaflet of the outer membrane.</text>
</comment>
<gene>
    <name evidence="7 9" type="primary">mltF</name>
    <name evidence="9" type="ORF">GCM10007877_32790</name>
</gene>
<evidence type="ECO:0000256" key="5">
    <source>
        <dbReference type="ARBA" id="ARBA00023239"/>
    </source>
</evidence>
<comment type="caution">
    <text evidence="9">The sequence shown here is derived from an EMBL/GenBank/DDBJ whole genome shotgun (WGS) entry which is preliminary data.</text>
</comment>
<dbReference type="InterPro" id="IPR001638">
    <property type="entry name" value="Solute-binding_3/MltF_N"/>
</dbReference>
<dbReference type="GO" id="GO:0071555">
    <property type="term" value="P:cell wall organization"/>
    <property type="evidence" value="ECO:0007669"/>
    <property type="project" value="UniProtKB-KW"/>
</dbReference>
<evidence type="ECO:0000256" key="7">
    <source>
        <dbReference type="HAMAP-Rule" id="MF_02016"/>
    </source>
</evidence>
<dbReference type="PANTHER" id="PTHR35936">
    <property type="entry name" value="MEMBRANE-BOUND LYTIC MUREIN TRANSGLYCOSYLASE F"/>
    <property type="match status" value="1"/>
</dbReference>
<dbReference type="PANTHER" id="PTHR35936:SF32">
    <property type="entry name" value="MEMBRANE-BOUND LYTIC MUREIN TRANSGLYCOSYLASE F"/>
    <property type="match status" value="1"/>
</dbReference>
<comment type="function">
    <text evidence="7">Murein-degrading enzyme that degrades murein glycan strands and insoluble, high-molecular weight murein sacculi, with the concomitant formation of a 1,6-anhydromuramoyl product. Lytic transglycosylases (LTs) play an integral role in the metabolism of the peptidoglycan (PG) sacculus. Their lytic action creates space within the PG sacculus to allow for its expansion as well as for the insertion of various structures such as secretion systems and flagella.</text>
</comment>
<evidence type="ECO:0000259" key="8">
    <source>
        <dbReference type="SMART" id="SM00062"/>
    </source>
</evidence>
<evidence type="ECO:0000313" key="10">
    <source>
        <dbReference type="Proteomes" id="UP001156870"/>
    </source>
</evidence>
<comment type="similarity">
    <text evidence="7">In the N-terminal section; belongs to the bacterial solute-binding protein 3 family.</text>
</comment>
<dbReference type="NCBIfam" id="NF008112">
    <property type="entry name" value="PRK10859.1"/>
    <property type="match status" value="1"/>
</dbReference>
<feature type="active site" evidence="7">
    <location>
        <position position="312"/>
    </location>
</feature>
<reference evidence="9 10" key="1">
    <citation type="journal article" date="2014" name="Int. J. Syst. Evol. Microbiol.">
        <title>Complete genome sequence of Corynebacterium casei LMG S-19264T (=DSM 44701T), isolated from a smear-ripened cheese.</title>
        <authorList>
            <consortium name="US DOE Joint Genome Institute (JGI-PGF)"/>
            <person name="Walter F."/>
            <person name="Albersmeier A."/>
            <person name="Kalinowski J."/>
            <person name="Ruckert C."/>
        </authorList>
    </citation>
    <scope>NUCLEOTIDE SEQUENCE [LARGE SCALE GENOMIC DNA]</scope>
    <source>
        <strain evidence="9 10">NBRC 110095</strain>
    </source>
</reference>
<keyword evidence="3 7" id="KW-0472">Membrane</keyword>
<dbReference type="InterPro" id="IPR023346">
    <property type="entry name" value="Lysozyme-like_dom_sf"/>
</dbReference>
<dbReference type="GO" id="GO:0009253">
    <property type="term" value="P:peptidoglycan catabolic process"/>
    <property type="evidence" value="ECO:0007669"/>
    <property type="project" value="TreeGrafter"/>
</dbReference>
<evidence type="ECO:0000313" key="9">
    <source>
        <dbReference type="EMBL" id="GLS27560.1"/>
    </source>
</evidence>
<accession>A0AA37WNI3</accession>
<proteinExistence type="inferred from homology"/>
<dbReference type="GO" id="GO:0008933">
    <property type="term" value="F:peptidoglycan lytic transglycosylase activity"/>
    <property type="evidence" value="ECO:0007669"/>
    <property type="project" value="UniProtKB-UniRule"/>
</dbReference>
<dbReference type="AlphaFoldDB" id="A0AA37WNI3"/>